<evidence type="ECO:0000313" key="9">
    <source>
        <dbReference type="EMBL" id="GHD44053.1"/>
    </source>
</evidence>
<dbReference type="Proteomes" id="UP000630353">
    <property type="component" value="Unassembled WGS sequence"/>
</dbReference>
<evidence type="ECO:0000256" key="1">
    <source>
        <dbReference type="ARBA" id="ARBA00002549"/>
    </source>
</evidence>
<keyword evidence="6 7" id="KW-0676">Redox-active center</keyword>
<dbReference type="InterPro" id="IPR011767">
    <property type="entry name" value="GLR_AS"/>
</dbReference>
<dbReference type="InterPro" id="IPR002109">
    <property type="entry name" value="Glutaredoxin"/>
</dbReference>
<dbReference type="GO" id="GO:0005737">
    <property type="term" value="C:cytoplasm"/>
    <property type="evidence" value="ECO:0007669"/>
    <property type="project" value="TreeGrafter"/>
</dbReference>
<keyword evidence="4 7" id="KW-0249">Electron transport</keyword>
<evidence type="ECO:0000259" key="8">
    <source>
        <dbReference type="Pfam" id="PF00462"/>
    </source>
</evidence>
<evidence type="ECO:0000256" key="3">
    <source>
        <dbReference type="ARBA" id="ARBA00022448"/>
    </source>
</evidence>
<dbReference type="GO" id="GO:0045454">
    <property type="term" value="P:cell redox homeostasis"/>
    <property type="evidence" value="ECO:0007669"/>
    <property type="project" value="InterPro"/>
</dbReference>
<keyword evidence="7" id="KW-0963">Cytoplasm</keyword>
<protein>
    <recommendedName>
        <fullName evidence="7">Glutaredoxin</fullName>
    </recommendedName>
</protein>
<dbReference type="PANTHER" id="PTHR45694:SF18">
    <property type="entry name" value="GLUTAREDOXIN-1-RELATED"/>
    <property type="match status" value="1"/>
</dbReference>
<proteinExistence type="inferred from homology"/>
<dbReference type="NCBIfam" id="TIGR02181">
    <property type="entry name" value="GRX_bact"/>
    <property type="match status" value="1"/>
</dbReference>
<dbReference type="PROSITE" id="PS51354">
    <property type="entry name" value="GLUTAREDOXIN_2"/>
    <property type="match status" value="1"/>
</dbReference>
<comment type="caution">
    <text evidence="9">The sequence shown here is derived from an EMBL/GenBank/DDBJ whole genome shotgun (WGS) entry which is preliminary data.</text>
</comment>
<evidence type="ECO:0000256" key="6">
    <source>
        <dbReference type="ARBA" id="ARBA00023284"/>
    </source>
</evidence>
<dbReference type="SUPFAM" id="SSF52833">
    <property type="entry name" value="Thioredoxin-like"/>
    <property type="match status" value="1"/>
</dbReference>
<comment type="similarity">
    <text evidence="2 7">Belongs to the glutaredoxin family.</text>
</comment>
<dbReference type="PRINTS" id="PR00160">
    <property type="entry name" value="GLUTAREDOXIN"/>
</dbReference>
<dbReference type="InterPro" id="IPR036249">
    <property type="entry name" value="Thioredoxin-like_sf"/>
</dbReference>
<dbReference type="PROSITE" id="PS00195">
    <property type="entry name" value="GLUTAREDOXIN_1"/>
    <property type="match status" value="1"/>
</dbReference>
<gene>
    <name evidence="9" type="ORF">GCM10017083_11000</name>
</gene>
<dbReference type="GO" id="GO:0034599">
    <property type="term" value="P:cellular response to oxidative stress"/>
    <property type="evidence" value="ECO:0007669"/>
    <property type="project" value="TreeGrafter"/>
</dbReference>
<feature type="domain" description="Glutaredoxin" evidence="8">
    <location>
        <begin position="5"/>
        <end position="63"/>
    </location>
</feature>
<evidence type="ECO:0000256" key="7">
    <source>
        <dbReference type="RuleBase" id="RU364065"/>
    </source>
</evidence>
<reference evidence="9" key="2">
    <citation type="submission" date="2020-09" db="EMBL/GenBank/DDBJ databases">
        <authorList>
            <person name="Sun Q."/>
            <person name="Kim S."/>
        </authorList>
    </citation>
    <scope>NUCLEOTIDE SEQUENCE</scope>
    <source>
        <strain evidence="9">KCTC 42651</strain>
    </source>
</reference>
<comment type="function">
    <text evidence="1 7">Has a glutathione-disulfide oxidoreductase activity in the presence of NADPH and glutathione reductase. Reduces low molecular weight disulfides and proteins.</text>
</comment>
<keyword evidence="3 7" id="KW-0813">Transport</keyword>
<organism evidence="9 10">
    <name type="scientific">Thalassobaculum fulvum</name>
    <dbReference type="NCBI Taxonomy" id="1633335"/>
    <lineage>
        <taxon>Bacteria</taxon>
        <taxon>Pseudomonadati</taxon>
        <taxon>Pseudomonadota</taxon>
        <taxon>Alphaproteobacteria</taxon>
        <taxon>Rhodospirillales</taxon>
        <taxon>Thalassobaculaceae</taxon>
        <taxon>Thalassobaculum</taxon>
    </lineage>
</organism>
<dbReference type="GO" id="GO:0015038">
    <property type="term" value="F:glutathione disulfide oxidoreductase activity"/>
    <property type="evidence" value="ECO:0007669"/>
    <property type="project" value="UniProtKB-UniRule"/>
</dbReference>
<evidence type="ECO:0000313" key="10">
    <source>
        <dbReference type="Proteomes" id="UP000630353"/>
    </source>
</evidence>
<sequence length="88" mass="9648">MAKKIEIYTTMFCPFCYRAKALLNSKGVEFTEYDVGGSSEARAKMRERAAGRHTVPQIFIDDVGIGGSDDLAALDRQGKLDEMLGLTA</sequence>
<dbReference type="InterPro" id="IPR014025">
    <property type="entry name" value="Glutaredoxin_subgr"/>
</dbReference>
<dbReference type="InterPro" id="IPR011900">
    <property type="entry name" value="GRX_bact"/>
</dbReference>
<name>A0A919CNV1_9PROT</name>
<reference evidence="9" key="1">
    <citation type="journal article" date="2014" name="Int. J. Syst. Evol. Microbiol.">
        <title>Complete genome sequence of Corynebacterium casei LMG S-19264T (=DSM 44701T), isolated from a smear-ripened cheese.</title>
        <authorList>
            <consortium name="US DOE Joint Genome Institute (JGI-PGF)"/>
            <person name="Walter F."/>
            <person name="Albersmeier A."/>
            <person name="Kalinowski J."/>
            <person name="Ruckert C."/>
        </authorList>
    </citation>
    <scope>NUCLEOTIDE SEQUENCE</scope>
    <source>
        <strain evidence="9">KCTC 42651</strain>
    </source>
</reference>
<dbReference type="PANTHER" id="PTHR45694">
    <property type="entry name" value="GLUTAREDOXIN 2"/>
    <property type="match status" value="1"/>
</dbReference>
<dbReference type="CDD" id="cd03418">
    <property type="entry name" value="GRX_GRXb_1_3_like"/>
    <property type="match status" value="1"/>
</dbReference>
<dbReference type="RefSeq" id="WP_189987923.1">
    <property type="nucleotide sequence ID" value="NZ_BMZS01000002.1"/>
</dbReference>
<dbReference type="EMBL" id="BMZS01000002">
    <property type="protein sequence ID" value="GHD44053.1"/>
    <property type="molecule type" value="Genomic_DNA"/>
</dbReference>
<keyword evidence="10" id="KW-1185">Reference proteome</keyword>
<evidence type="ECO:0000256" key="4">
    <source>
        <dbReference type="ARBA" id="ARBA00022982"/>
    </source>
</evidence>
<dbReference type="AlphaFoldDB" id="A0A919CNV1"/>
<dbReference type="Pfam" id="PF00462">
    <property type="entry name" value="Glutaredoxin"/>
    <property type="match status" value="1"/>
</dbReference>
<dbReference type="Gene3D" id="3.40.30.10">
    <property type="entry name" value="Glutaredoxin"/>
    <property type="match status" value="1"/>
</dbReference>
<accession>A0A919CNV1</accession>
<evidence type="ECO:0000256" key="2">
    <source>
        <dbReference type="ARBA" id="ARBA00007787"/>
    </source>
</evidence>
<evidence type="ECO:0000256" key="5">
    <source>
        <dbReference type="ARBA" id="ARBA00023157"/>
    </source>
</evidence>
<keyword evidence="5" id="KW-1015">Disulfide bond</keyword>